<keyword evidence="4" id="KW-1185">Reference proteome</keyword>
<dbReference type="GO" id="GO:0005886">
    <property type="term" value="C:plasma membrane"/>
    <property type="evidence" value="ECO:0007669"/>
    <property type="project" value="TreeGrafter"/>
</dbReference>
<dbReference type="Proteomes" id="UP000078046">
    <property type="component" value="Unassembled WGS sequence"/>
</dbReference>
<evidence type="ECO:0000313" key="4">
    <source>
        <dbReference type="Proteomes" id="UP000078046"/>
    </source>
</evidence>
<dbReference type="InterPro" id="IPR010734">
    <property type="entry name" value="Copine_C"/>
</dbReference>
<dbReference type="InterPro" id="IPR045052">
    <property type="entry name" value="Copine"/>
</dbReference>
<dbReference type="OrthoDB" id="5855668at2759"/>
<dbReference type="Gene3D" id="2.60.40.150">
    <property type="entry name" value="C2 domain"/>
    <property type="match status" value="1"/>
</dbReference>
<dbReference type="InterPro" id="IPR036465">
    <property type="entry name" value="vWFA_dom_sf"/>
</dbReference>
<dbReference type="PANTHER" id="PTHR10857">
    <property type="entry name" value="COPINE"/>
    <property type="match status" value="1"/>
</dbReference>
<comment type="similarity">
    <text evidence="1">Belongs to the copine family.</text>
</comment>
<dbReference type="PANTHER" id="PTHR10857:SF106">
    <property type="entry name" value="C2 DOMAIN-CONTAINING PROTEIN"/>
    <property type="match status" value="1"/>
</dbReference>
<dbReference type="InterPro" id="IPR035892">
    <property type="entry name" value="C2_domain_sf"/>
</dbReference>
<dbReference type="GO" id="GO:0005544">
    <property type="term" value="F:calcium-dependent phospholipid binding"/>
    <property type="evidence" value="ECO:0007669"/>
    <property type="project" value="InterPro"/>
</dbReference>
<dbReference type="SMART" id="SM00239">
    <property type="entry name" value="C2"/>
    <property type="match status" value="1"/>
</dbReference>
<dbReference type="CDD" id="cd04048">
    <property type="entry name" value="C2A_Copine"/>
    <property type="match status" value="1"/>
</dbReference>
<dbReference type="SUPFAM" id="SSF53300">
    <property type="entry name" value="vWA-like"/>
    <property type="match status" value="1"/>
</dbReference>
<dbReference type="InterPro" id="IPR000008">
    <property type="entry name" value="C2_dom"/>
</dbReference>
<gene>
    <name evidence="3" type="ORF">A3Q56_05344</name>
</gene>
<dbReference type="Pfam" id="PF07002">
    <property type="entry name" value="Copine"/>
    <property type="match status" value="1"/>
</dbReference>
<proteinExistence type="inferred from homology"/>
<name>A0A177AY41_9BILA</name>
<dbReference type="SUPFAM" id="SSF49562">
    <property type="entry name" value="C2 domain (Calcium/lipid-binding domain, CaLB)"/>
    <property type="match status" value="1"/>
</dbReference>
<dbReference type="PROSITE" id="PS50004">
    <property type="entry name" value="C2"/>
    <property type="match status" value="1"/>
</dbReference>
<reference evidence="3 4" key="1">
    <citation type="submission" date="2016-04" db="EMBL/GenBank/DDBJ databases">
        <title>The genome of Intoshia linei affirms orthonectids as highly simplified spiralians.</title>
        <authorList>
            <person name="Mikhailov K.V."/>
            <person name="Slusarev G.S."/>
            <person name="Nikitin M.A."/>
            <person name="Logacheva M.D."/>
            <person name="Penin A."/>
            <person name="Aleoshin V."/>
            <person name="Panchin Y.V."/>
        </authorList>
    </citation>
    <scope>NUCLEOTIDE SEQUENCE [LARGE SCALE GENOMIC DNA]</scope>
    <source>
        <strain evidence="3">Intl2013</strain>
        <tissue evidence="3">Whole animal</tissue>
    </source>
</reference>
<comment type="caution">
    <text evidence="3">The sequence shown here is derived from an EMBL/GenBank/DDBJ whole genome shotgun (WGS) entry which is preliminary data.</text>
</comment>
<dbReference type="Pfam" id="PF00168">
    <property type="entry name" value="C2"/>
    <property type="match status" value="1"/>
</dbReference>
<evidence type="ECO:0000313" key="3">
    <source>
        <dbReference type="EMBL" id="OAF66918.1"/>
    </source>
</evidence>
<evidence type="ECO:0000256" key="1">
    <source>
        <dbReference type="ARBA" id="ARBA00009048"/>
    </source>
</evidence>
<organism evidence="3 4">
    <name type="scientific">Intoshia linei</name>
    <dbReference type="NCBI Taxonomy" id="1819745"/>
    <lineage>
        <taxon>Eukaryota</taxon>
        <taxon>Metazoa</taxon>
        <taxon>Spiralia</taxon>
        <taxon>Lophotrochozoa</taxon>
        <taxon>Mesozoa</taxon>
        <taxon>Orthonectida</taxon>
        <taxon>Rhopaluridae</taxon>
        <taxon>Intoshia</taxon>
    </lineage>
</organism>
<dbReference type="EMBL" id="LWCA01000793">
    <property type="protein sequence ID" value="OAF66918.1"/>
    <property type="molecule type" value="Genomic_DNA"/>
</dbReference>
<feature type="domain" description="C2" evidence="2">
    <location>
        <begin position="1"/>
        <end position="117"/>
    </location>
</feature>
<sequence>MNSEIPHTKIEISIKCTDLPKLDICSRSDPFYIFYTNQNTTEKKWQQIKKSRVISNCHNPEFDDRVIMTYYFESYQQCRIELYDDDNNGKSKDFIGYYEFVLGELVSSNNLKKDRFLLNKKNKPLEKKSKIYFDINEITGTAGTINFDIMLKNVPKKGLFKTNQNLNLKFYRSDNKLSYESTKSTSHIWKNLNFDLFHFCGGDLNSKIILHVLKSNVHFGQTFFTVCELFKIYNANDTKLTLDIINGEKPKLKVLCVIDVKSIIEGFSFLDFVRSAMQINMLTSIDFTYSNGYPPTLPNSLHNINQGTNQYVIAINSVGRIVVEYDHDKFLPCYGFGAKLTENSEANHCFNLRDNGNDCFGVEGILKAYYSRVTTVKFHGPTMFSPTLQCAEKAAKENHIINMEYKNSASNVKNFLQYTILLILTDGLITDLQETTKKIIDMSNLPLSIIIVGLGNADFSAMEFLDSDSSLLSIGSKTAVRDIVQFVKLLPFLSGQISEMYDSLAANVLAEIPNQVISYMRLHNLKPKTRDLM</sequence>
<protein>
    <recommendedName>
        <fullName evidence="2">C2 domain-containing protein</fullName>
    </recommendedName>
</protein>
<accession>A0A177AY41</accession>
<dbReference type="GO" id="GO:0071277">
    <property type="term" value="P:cellular response to calcium ion"/>
    <property type="evidence" value="ECO:0007669"/>
    <property type="project" value="TreeGrafter"/>
</dbReference>
<dbReference type="AlphaFoldDB" id="A0A177AY41"/>
<evidence type="ECO:0000259" key="2">
    <source>
        <dbReference type="PROSITE" id="PS50004"/>
    </source>
</evidence>